<protein>
    <submittedName>
        <fullName evidence="1">Uncharacterized protein</fullName>
    </submittedName>
</protein>
<organism evidence="1 2">
    <name type="scientific">Ruoffia tabacinasalis</name>
    <dbReference type="NCBI Taxonomy" id="87458"/>
    <lineage>
        <taxon>Bacteria</taxon>
        <taxon>Bacillati</taxon>
        <taxon>Bacillota</taxon>
        <taxon>Bacilli</taxon>
        <taxon>Lactobacillales</taxon>
        <taxon>Aerococcaceae</taxon>
        <taxon>Ruoffia</taxon>
    </lineage>
</organism>
<proteinExistence type="predicted"/>
<dbReference type="AlphaFoldDB" id="A0A5R9DWX9"/>
<accession>A0A5R9DWX9</accession>
<reference evidence="1 2" key="1">
    <citation type="submission" date="2019-05" db="EMBL/GenBank/DDBJ databases">
        <title>The metagenome of a microbial culture collection derived from dairy environment covers the genomic content of the human microbiome.</title>
        <authorList>
            <person name="Roder T."/>
            <person name="Wuthrich D."/>
            <person name="Sattari Z."/>
            <person name="Von Ah U."/>
            <person name="Bar C."/>
            <person name="Ronchi F."/>
            <person name="Macpherson A.J."/>
            <person name="Ganal-Vonarburg S.C."/>
            <person name="Bruggmann R."/>
            <person name="Vergeres G."/>
        </authorList>
    </citation>
    <scope>NUCLEOTIDE SEQUENCE [LARGE SCALE GENOMIC DNA]</scope>
    <source>
        <strain evidence="1 2">FAM 24227</strain>
    </source>
</reference>
<dbReference type="EMBL" id="VBSP01000052">
    <property type="protein sequence ID" value="TLQ39671.1"/>
    <property type="molecule type" value="Genomic_DNA"/>
</dbReference>
<gene>
    <name evidence="1" type="ORF">FEZ33_10530</name>
</gene>
<dbReference type="RefSeq" id="WP_138405346.1">
    <property type="nucleotide sequence ID" value="NZ_VBSP01000052.1"/>
</dbReference>
<name>A0A5R9DWX9_9LACT</name>
<evidence type="ECO:0000313" key="2">
    <source>
        <dbReference type="Proteomes" id="UP000306420"/>
    </source>
</evidence>
<comment type="caution">
    <text evidence="1">The sequence shown here is derived from an EMBL/GenBank/DDBJ whole genome shotgun (WGS) entry which is preliminary data.</text>
</comment>
<sequence>MKKSIRFIIAICVLFTFGNLEQNIVFANSDEEFDIDGIYMTDEDSAIKGYIFSEEEVVLLLNDLDSYTTETTNRKLVTDDLGAYLTNNNQLTKLSDPTKNNDTSEDRPTIEYVDEESNEKYEEYALHVFIITNPTYRYSENNGSWTLRVGDQRINSLEFSEDFSEVVDEFDVMYKLTEDKETDKNN</sequence>
<evidence type="ECO:0000313" key="1">
    <source>
        <dbReference type="EMBL" id="TLQ39671.1"/>
    </source>
</evidence>
<dbReference type="Proteomes" id="UP000306420">
    <property type="component" value="Unassembled WGS sequence"/>
</dbReference>